<dbReference type="InterPro" id="IPR058355">
    <property type="entry name" value="DUF8042"/>
</dbReference>
<feature type="domain" description="DUF8042" evidence="1">
    <location>
        <begin position="6"/>
        <end position="104"/>
    </location>
</feature>
<evidence type="ECO:0000313" key="2">
    <source>
        <dbReference type="EMBL" id="QQP13247.1"/>
    </source>
</evidence>
<evidence type="ECO:0000259" key="1">
    <source>
        <dbReference type="Pfam" id="PF26154"/>
    </source>
</evidence>
<dbReference type="Proteomes" id="UP000596049">
    <property type="component" value="Chromosome"/>
</dbReference>
<evidence type="ECO:0000313" key="3">
    <source>
        <dbReference type="Proteomes" id="UP000596049"/>
    </source>
</evidence>
<dbReference type="RefSeq" id="WP_053596379.1">
    <property type="nucleotide sequence ID" value="NZ_CP067341.1"/>
</dbReference>
<protein>
    <recommendedName>
        <fullName evidence="1">DUF8042 domain-containing protein</fullName>
    </recommendedName>
</protein>
<reference evidence="2 3" key="1">
    <citation type="submission" date="2020-01" db="EMBL/GenBank/DDBJ databases">
        <authorList>
            <person name="Liu G."/>
            <person name="Liu B."/>
        </authorList>
    </citation>
    <scope>NUCLEOTIDE SEQUENCE [LARGE SCALE GENOMIC DNA]</scope>
    <source>
        <strain evidence="2 3">FJAT-51161</strain>
    </source>
</reference>
<gene>
    <name evidence="2" type="ORF">FJQ98_04020</name>
</gene>
<keyword evidence="3" id="KW-1185">Reference proteome</keyword>
<dbReference type="EMBL" id="CP067341">
    <property type="protein sequence ID" value="QQP13247.1"/>
    <property type="molecule type" value="Genomic_DNA"/>
</dbReference>
<accession>A0ABX7AVE9</accession>
<organism evidence="2 3">
    <name type="scientific">Lysinibacillus agricola</name>
    <dbReference type="NCBI Taxonomy" id="2590012"/>
    <lineage>
        <taxon>Bacteria</taxon>
        <taxon>Bacillati</taxon>
        <taxon>Bacillota</taxon>
        <taxon>Bacilli</taxon>
        <taxon>Bacillales</taxon>
        <taxon>Bacillaceae</taxon>
        <taxon>Lysinibacillus</taxon>
    </lineage>
</organism>
<proteinExistence type="predicted"/>
<name>A0ABX7AVE9_9BACI</name>
<dbReference type="Pfam" id="PF26154">
    <property type="entry name" value="DUF8042"/>
    <property type="match status" value="1"/>
</dbReference>
<sequence length="115" mass="13360">MDDLLIETIESYNDYLDKVMPGCLKIAEYLRQDEIESALQMILQFSEGMDWLVQACNLFVQNEVSAVLEVETIHEFLKEVNEGLEMQDYVVVADMFEYEVAPFFGKAQRVKSIKH</sequence>